<dbReference type="RefSeq" id="XP_001799611.1">
    <property type="nucleotide sequence ID" value="XM_001799559.1"/>
</dbReference>
<dbReference type="GeneID" id="5976512"/>
<dbReference type="KEGG" id="pno:SNOG_09316"/>
<dbReference type="AlphaFoldDB" id="Q0UFZ8"/>
<evidence type="ECO:0000313" key="2">
    <source>
        <dbReference type="EMBL" id="EAT83508.1"/>
    </source>
</evidence>
<dbReference type="InParanoid" id="Q0UFZ8"/>
<name>Q0UFZ8_PHANO</name>
<feature type="region of interest" description="Disordered" evidence="1">
    <location>
        <begin position="128"/>
        <end position="154"/>
    </location>
</feature>
<feature type="region of interest" description="Disordered" evidence="1">
    <location>
        <begin position="36"/>
        <end position="70"/>
    </location>
</feature>
<dbReference type="HOGENOM" id="CLU_1704878_0_0_1"/>
<proteinExistence type="predicted"/>
<reference evidence="3" key="1">
    <citation type="journal article" date="2007" name="Plant Cell">
        <title>Dothideomycete-plant interactions illuminated by genome sequencing and EST analysis of the wheat pathogen Stagonospora nodorum.</title>
        <authorList>
            <person name="Hane J.K."/>
            <person name="Lowe R.G."/>
            <person name="Solomon P.S."/>
            <person name="Tan K.C."/>
            <person name="Schoch C.L."/>
            <person name="Spatafora J.W."/>
            <person name="Crous P.W."/>
            <person name="Kodira C."/>
            <person name="Birren B.W."/>
            <person name="Galagan J.E."/>
            <person name="Torriani S.F."/>
            <person name="McDonald B.A."/>
            <person name="Oliver R.P."/>
        </authorList>
    </citation>
    <scope>NUCLEOTIDE SEQUENCE [LARGE SCALE GENOMIC DNA]</scope>
    <source>
        <strain evidence="3">SN15 / ATCC MYA-4574 / FGSC 10173</strain>
    </source>
</reference>
<protein>
    <submittedName>
        <fullName evidence="2">Uncharacterized protein</fullName>
    </submittedName>
</protein>
<evidence type="ECO:0000313" key="3">
    <source>
        <dbReference type="Proteomes" id="UP000001055"/>
    </source>
</evidence>
<dbReference type="Proteomes" id="UP000001055">
    <property type="component" value="Unassembled WGS sequence"/>
</dbReference>
<dbReference type="EMBL" id="CH445338">
    <property type="protein sequence ID" value="EAT83508.1"/>
    <property type="molecule type" value="Genomic_DNA"/>
</dbReference>
<feature type="compositionally biased region" description="Low complexity" evidence="1">
    <location>
        <begin position="134"/>
        <end position="147"/>
    </location>
</feature>
<evidence type="ECO:0000256" key="1">
    <source>
        <dbReference type="SAM" id="MobiDB-lite"/>
    </source>
</evidence>
<sequence>MAKGERDKTVKCQKSMVDRRALSVQKVVNLRCGARASGHSEQKAGINQSQTLAAMQGRSGGARASPPIKTPALDASFTSLSKLASFFDHFPGTSPVPALKPLELASCSHSKIADCAIRRLSSTPSSDGLLFACSPSQTQSTQGSHSQAPAPRET</sequence>
<gene>
    <name evidence="2" type="ORF">SNOG_09316</name>
</gene>
<organism evidence="2 3">
    <name type="scientific">Phaeosphaeria nodorum (strain SN15 / ATCC MYA-4574 / FGSC 10173)</name>
    <name type="common">Glume blotch fungus</name>
    <name type="synonym">Parastagonospora nodorum</name>
    <dbReference type="NCBI Taxonomy" id="321614"/>
    <lineage>
        <taxon>Eukaryota</taxon>
        <taxon>Fungi</taxon>
        <taxon>Dikarya</taxon>
        <taxon>Ascomycota</taxon>
        <taxon>Pezizomycotina</taxon>
        <taxon>Dothideomycetes</taxon>
        <taxon>Pleosporomycetidae</taxon>
        <taxon>Pleosporales</taxon>
        <taxon>Pleosporineae</taxon>
        <taxon>Phaeosphaeriaceae</taxon>
        <taxon>Parastagonospora</taxon>
    </lineage>
</organism>
<accession>Q0UFZ8</accession>